<dbReference type="PANTHER" id="PTHR46825">
    <property type="entry name" value="D-ALANYL-D-ALANINE-CARBOXYPEPTIDASE/ENDOPEPTIDASE AMPH"/>
    <property type="match status" value="1"/>
</dbReference>
<dbReference type="Pfam" id="PF00144">
    <property type="entry name" value="Beta-lactamase"/>
    <property type="match status" value="1"/>
</dbReference>
<keyword evidence="2" id="KW-0472">Membrane</keyword>
<sequence length="376" mass="42217">MQKAFLILIWIILLIWLPLRTSAQNKLAAQLDSFMQTKVATQHFNGNVLVAKSGKVVYQKAFGYRNYTTKEPLTNNSVFELASISKQFTAVGILLLVEKGKLKLSDTLRKFFPELPYPNITIRHLLTHTSGLPDYMDMLKTWPTNQFASNQDVLAFLIKTKPASFFKPGEKWKYSNAAFVLLASIIEKISGQPFPDYMNKNIFKPLRMQHTSIYNSRHSAGASMANYAYGYVYSERRDRYILPDSLLSYGFVIPRDGIQGDGNVNATTADLLKWDRALKNNSLLSTKTQQQMLSPQVTVDPSSAMYLATKIKSYGYGIGVGTNKYGNYLWHGGNQPGYATNLIQYVEEDITIIVLSNNASNVLEITEGLAGLMIAK</sequence>
<dbReference type="InterPro" id="IPR001466">
    <property type="entry name" value="Beta-lactam-related"/>
</dbReference>
<comment type="subcellular location">
    <subcellularLocation>
        <location evidence="1">Membrane</location>
    </subcellularLocation>
</comment>
<dbReference type="InterPro" id="IPR012338">
    <property type="entry name" value="Beta-lactam/transpept-like"/>
</dbReference>
<gene>
    <name evidence="4" type="ORF">F0145_18055</name>
</gene>
<dbReference type="PANTHER" id="PTHR46825:SF11">
    <property type="entry name" value="PENICILLIN-BINDING PROTEIN 4"/>
    <property type="match status" value="1"/>
</dbReference>
<evidence type="ECO:0000313" key="4">
    <source>
        <dbReference type="EMBL" id="KAA5542844.1"/>
    </source>
</evidence>
<evidence type="ECO:0000256" key="1">
    <source>
        <dbReference type="ARBA" id="ARBA00004370"/>
    </source>
</evidence>
<dbReference type="GO" id="GO:0016020">
    <property type="term" value="C:membrane"/>
    <property type="evidence" value="ECO:0007669"/>
    <property type="project" value="UniProtKB-SubCell"/>
</dbReference>
<keyword evidence="5" id="KW-1185">Reference proteome</keyword>
<dbReference type="SUPFAM" id="SSF56601">
    <property type="entry name" value="beta-lactamase/transpeptidase-like"/>
    <property type="match status" value="1"/>
</dbReference>
<dbReference type="EMBL" id="VWSF01000016">
    <property type="protein sequence ID" value="KAA5542844.1"/>
    <property type="molecule type" value="Genomic_DNA"/>
</dbReference>
<comment type="caution">
    <text evidence="4">The sequence shown here is derived from an EMBL/GenBank/DDBJ whole genome shotgun (WGS) entry which is preliminary data.</text>
</comment>
<proteinExistence type="predicted"/>
<name>A0A5M6D5R3_9BACT</name>
<organism evidence="4 5">
    <name type="scientific">Adhaeribacter rhizoryzae</name>
    <dbReference type="NCBI Taxonomy" id="2607907"/>
    <lineage>
        <taxon>Bacteria</taxon>
        <taxon>Pseudomonadati</taxon>
        <taxon>Bacteroidota</taxon>
        <taxon>Cytophagia</taxon>
        <taxon>Cytophagales</taxon>
        <taxon>Hymenobacteraceae</taxon>
        <taxon>Adhaeribacter</taxon>
    </lineage>
</organism>
<dbReference type="Proteomes" id="UP000323426">
    <property type="component" value="Unassembled WGS sequence"/>
</dbReference>
<dbReference type="Gene3D" id="3.40.710.10">
    <property type="entry name" value="DD-peptidase/beta-lactamase superfamily"/>
    <property type="match status" value="1"/>
</dbReference>
<feature type="domain" description="Beta-lactamase-related" evidence="3">
    <location>
        <begin position="32"/>
        <end position="360"/>
    </location>
</feature>
<dbReference type="AlphaFoldDB" id="A0A5M6D5R3"/>
<evidence type="ECO:0000256" key="2">
    <source>
        <dbReference type="ARBA" id="ARBA00023136"/>
    </source>
</evidence>
<reference evidence="4 5" key="1">
    <citation type="submission" date="2019-09" db="EMBL/GenBank/DDBJ databases">
        <title>Genome sequence and assembly of Adhaeribacter sp.</title>
        <authorList>
            <person name="Chhetri G."/>
        </authorList>
    </citation>
    <scope>NUCLEOTIDE SEQUENCE [LARGE SCALE GENOMIC DNA]</scope>
    <source>
        <strain evidence="4 5">DK36</strain>
    </source>
</reference>
<evidence type="ECO:0000259" key="3">
    <source>
        <dbReference type="Pfam" id="PF00144"/>
    </source>
</evidence>
<dbReference type="InterPro" id="IPR050491">
    <property type="entry name" value="AmpC-like"/>
</dbReference>
<protein>
    <submittedName>
        <fullName evidence="4">Beta-lactamase family protein</fullName>
    </submittedName>
</protein>
<accession>A0A5M6D5R3</accession>
<evidence type="ECO:0000313" key="5">
    <source>
        <dbReference type="Proteomes" id="UP000323426"/>
    </source>
</evidence>